<sequence length="240" mass="26684">MGKEKILVLGGTGPAGICLLRELLSRNHMTVLFARNPAKVPADLLSNTLLEIVRGEKSDINALSNAVSNCSTVISFLGPAASMKLASTTVYADYYRAMFPLMRQHGVRRIFAMGTISIHQDEDRWSFAQFSIEWMVRIIANGPYHNIISIQKLFEEKEVTRDIDWTVFRIGNISGAGDDMEVWARDREDGDIYVGPLGAAGWSHSQKRARLARWLVDATEDGATEWIGQMPAVSKLVGTR</sequence>
<dbReference type="PANTHER" id="PTHR43355:SF2">
    <property type="entry name" value="FLAVIN REDUCTASE (NADPH)"/>
    <property type="match status" value="1"/>
</dbReference>
<dbReference type="InterPro" id="IPR016040">
    <property type="entry name" value="NAD(P)-bd_dom"/>
</dbReference>
<reference evidence="3" key="2">
    <citation type="submission" date="2020-02" db="EMBL/GenBank/DDBJ databases">
        <authorList>
            <person name="Gilchrist C.L.M."/>
            <person name="Chooi Y.-H."/>
        </authorList>
    </citation>
    <scope>NUCLEOTIDE SEQUENCE</scope>
    <source>
        <strain evidence="3">MST-FP2251</strain>
    </source>
</reference>
<dbReference type="Proteomes" id="UP001194746">
    <property type="component" value="Unassembled WGS sequence"/>
</dbReference>
<dbReference type="AlphaFoldDB" id="A0AAD4GU81"/>
<accession>A0AAD4GU81</accession>
<evidence type="ECO:0000313" key="3">
    <source>
        <dbReference type="EMBL" id="KAF9889467.1"/>
    </source>
</evidence>
<dbReference type="Gene3D" id="3.40.50.720">
    <property type="entry name" value="NAD(P)-binding Rossmann-like Domain"/>
    <property type="match status" value="1"/>
</dbReference>
<organism evidence="3 4">
    <name type="scientific">Aspergillus nanangensis</name>
    <dbReference type="NCBI Taxonomy" id="2582783"/>
    <lineage>
        <taxon>Eukaryota</taxon>
        <taxon>Fungi</taxon>
        <taxon>Dikarya</taxon>
        <taxon>Ascomycota</taxon>
        <taxon>Pezizomycotina</taxon>
        <taxon>Eurotiomycetes</taxon>
        <taxon>Eurotiomycetidae</taxon>
        <taxon>Eurotiales</taxon>
        <taxon>Aspergillaceae</taxon>
        <taxon>Aspergillus</taxon>
        <taxon>Aspergillus subgen. Circumdati</taxon>
    </lineage>
</organism>
<dbReference type="GO" id="GO:0016646">
    <property type="term" value="F:oxidoreductase activity, acting on the CH-NH group of donors, NAD or NADP as acceptor"/>
    <property type="evidence" value="ECO:0007669"/>
    <property type="project" value="TreeGrafter"/>
</dbReference>
<dbReference type="PANTHER" id="PTHR43355">
    <property type="entry name" value="FLAVIN REDUCTASE (NADPH)"/>
    <property type="match status" value="1"/>
</dbReference>
<keyword evidence="4" id="KW-1185">Reference proteome</keyword>
<evidence type="ECO:0000256" key="1">
    <source>
        <dbReference type="ARBA" id="ARBA00038376"/>
    </source>
</evidence>
<reference evidence="3" key="1">
    <citation type="journal article" date="2019" name="Beilstein J. Org. Chem.">
        <title>Nanangenines: drimane sesquiterpenoids as the dominant metabolite cohort of a novel Australian fungus, Aspergillus nanangensis.</title>
        <authorList>
            <person name="Lacey H.J."/>
            <person name="Gilchrist C.L.M."/>
            <person name="Crombie A."/>
            <person name="Kalaitzis J.A."/>
            <person name="Vuong D."/>
            <person name="Rutledge P.J."/>
            <person name="Turner P."/>
            <person name="Pitt J.I."/>
            <person name="Lacey E."/>
            <person name="Chooi Y.H."/>
            <person name="Piggott A.M."/>
        </authorList>
    </citation>
    <scope>NUCLEOTIDE SEQUENCE</scope>
    <source>
        <strain evidence="3">MST-FP2251</strain>
    </source>
</reference>
<comment type="caution">
    <text evidence="3">The sequence shown here is derived from an EMBL/GenBank/DDBJ whole genome shotgun (WGS) entry which is preliminary data.</text>
</comment>
<dbReference type="InterPro" id="IPR036291">
    <property type="entry name" value="NAD(P)-bd_dom_sf"/>
</dbReference>
<evidence type="ECO:0000259" key="2">
    <source>
        <dbReference type="Pfam" id="PF13460"/>
    </source>
</evidence>
<name>A0AAD4GU81_ASPNN</name>
<evidence type="ECO:0000313" key="4">
    <source>
        <dbReference type="Proteomes" id="UP001194746"/>
    </source>
</evidence>
<gene>
    <name evidence="3" type="ORF">FE257_007370</name>
</gene>
<dbReference type="SUPFAM" id="SSF51735">
    <property type="entry name" value="NAD(P)-binding Rossmann-fold domains"/>
    <property type="match status" value="1"/>
</dbReference>
<dbReference type="EMBL" id="VCAU01000036">
    <property type="protein sequence ID" value="KAF9889467.1"/>
    <property type="molecule type" value="Genomic_DNA"/>
</dbReference>
<feature type="domain" description="NAD(P)-binding" evidence="2">
    <location>
        <begin position="10"/>
        <end position="175"/>
    </location>
</feature>
<dbReference type="InterPro" id="IPR051606">
    <property type="entry name" value="Polyketide_Oxido-like"/>
</dbReference>
<comment type="similarity">
    <text evidence="1">Belongs to the avfA family.</text>
</comment>
<proteinExistence type="inferred from homology"/>
<protein>
    <recommendedName>
        <fullName evidence="2">NAD(P)-binding domain-containing protein</fullName>
    </recommendedName>
</protein>
<dbReference type="Pfam" id="PF13460">
    <property type="entry name" value="NAD_binding_10"/>
    <property type="match status" value="1"/>
</dbReference>